<accession>A0ABV5KXK5</accession>
<organism evidence="1 2">
    <name type="scientific">Paenibacillus aurantiacus</name>
    <dbReference type="NCBI Taxonomy" id="1936118"/>
    <lineage>
        <taxon>Bacteria</taxon>
        <taxon>Bacillati</taxon>
        <taxon>Bacillota</taxon>
        <taxon>Bacilli</taxon>
        <taxon>Bacillales</taxon>
        <taxon>Paenibacillaceae</taxon>
        <taxon>Paenibacillus</taxon>
    </lineage>
</organism>
<dbReference type="EMBL" id="JBHMDO010000035">
    <property type="protein sequence ID" value="MFB9328792.1"/>
    <property type="molecule type" value="Genomic_DNA"/>
</dbReference>
<gene>
    <name evidence="1" type="ORF">ACFFSY_22885</name>
</gene>
<keyword evidence="2" id="KW-1185">Reference proteome</keyword>
<evidence type="ECO:0000313" key="1">
    <source>
        <dbReference type="EMBL" id="MFB9328792.1"/>
    </source>
</evidence>
<dbReference type="RefSeq" id="WP_377498452.1">
    <property type="nucleotide sequence ID" value="NZ_JBHMDO010000035.1"/>
</dbReference>
<sequence length="226" mass="23966">MMLAEHFDLALNGISRAAGGAYRSVKMDGVCKIDGDVQAQEIAINGVGKIYGSVDARKLEAAGRVTVAGLLTADQARLEGQFTVSGSLRGDKMELTGALKVDGNCEAEEVVANGWIRIGGMLNAGRIDFGLIGSSRAQEIGGSSIEVRRAERGAWAHLLQKVIPSFDPALEARLIEGDEVKLEATTAAIVRGDRVVIGPGCSIGRVEYKTELIVHPNANVKERVQL</sequence>
<name>A0ABV5KXK5_9BACL</name>
<comment type="caution">
    <text evidence="1">The sequence shown here is derived from an EMBL/GenBank/DDBJ whole genome shotgun (WGS) entry which is preliminary data.</text>
</comment>
<protein>
    <recommendedName>
        <fullName evidence="3">Polymer-forming cytoskeletal protein</fullName>
    </recommendedName>
</protein>
<dbReference type="Proteomes" id="UP001589747">
    <property type="component" value="Unassembled WGS sequence"/>
</dbReference>
<proteinExistence type="predicted"/>
<evidence type="ECO:0000313" key="2">
    <source>
        <dbReference type="Proteomes" id="UP001589747"/>
    </source>
</evidence>
<reference evidence="1 2" key="1">
    <citation type="submission" date="2024-09" db="EMBL/GenBank/DDBJ databases">
        <authorList>
            <person name="Sun Q."/>
            <person name="Mori K."/>
        </authorList>
    </citation>
    <scope>NUCLEOTIDE SEQUENCE [LARGE SCALE GENOMIC DNA]</scope>
    <source>
        <strain evidence="1 2">TISTR 2452</strain>
    </source>
</reference>
<evidence type="ECO:0008006" key="3">
    <source>
        <dbReference type="Google" id="ProtNLM"/>
    </source>
</evidence>